<dbReference type="Proteomes" id="UP001151760">
    <property type="component" value="Unassembled WGS sequence"/>
</dbReference>
<name>A0ABQ5ILG6_9ASTR</name>
<accession>A0ABQ5ILG6</accession>
<evidence type="ECO:0000313" key="2">
    <source>
        <dbReference type="Proteomes" id="UP001151760"/>
    </source>
</evidence>
<protein>
    <submittedName>
        <fullName evidence="1">Reverse transcriptase domain-containing protein</fullName>
    </submittedName>
</protein>
<evidence type="ECO:0000313" key="1">
    <source>
        <dbReference type="EMBL" id="GJU01027.1"/>
    </source>
</evidence>
<dbReference type="GO" id="GO:0003964">
    <property type="term" value="F:RNA-directed DNA polymerase activity"/>
    <property type="evidence" value="ECO:0007669"/>
    <property type="project" value="UniProtKB-KW"/>
</dbReference>
<keyword evidence="1" id="KW-0695">RNA-directed DNA polymerase</keyword>
<dbReference type="PANTHER" id="PTHR46148:SF59">
    <property type="entry name" value="NUCLEOTIDYLTRANSFERASE, RIBONUCLEASE H"/>
    <property type="match status" value="1"/>
</dbReference>
<keyword evidence="1" id="KW-0548">Nucleotidyltransferase</keyword>
<dbReference type="PANTHER" id="PTHR46148">
    <property type="entry name" value="CHROMO DOMAIN-CONTAINING PROTEIN"/>
    <property type="match status" value="1"/>
</dbReference>
<keyword evidence="1" id="KW-0808">Transferase</keyword>
<comment type="caution">
    <text evidence="1">The sequence shown here is derived from an EMBL/GenBank/DDBJ whole genome shotgun (WGS) entry which is preliminary data.</text>
</comment>
<reference evidence="1" key="1">
    <citation type="journal article" date="2022" name="Int. J. Mol. Sci.">
        <title>Draft Genome of Tanacetum Coccineum: Genomic Comparison of Closely Related Tanacetum-Family Plants.</title>
        <authorList>
            <person name="Yamashiro T."/>
            <person name="Shiraishi A."/>
            <person name="Nakayama K."/>
            <person name="Satake H."/>
        </authorList>
    </citation>
    <scope>NUCLEOTIDE SEQUENCE</scope>
</reference>
<proteinExistence type="predicted"/>
<gene>
    <name evidence="1" type="ORF">Tco_1111365</name>
</gene>
<organism evidence="1 2">
    <name type="scientific">Tanacetum coccineum</name>
    <dbReference type="NCBI Taxonomy" id="301880"/>
    <lineage>
        <taxon>Eukaryota</taxon>
        <taxon>Viridiplantae</taxon>
        <taxon>Streptophyta</taxon>
        <taxon>Embryophyta</taxon>
        <taxon>Tracheophyta</taxon>
        <taxon>Spermatophyta</taxon>
        <taxon>Magnoliopsida</taxon>
        <taxon>eudicotyledons</taxon>
        <taxon>Gunneridae</taxon>
        <taxon>Pentapetalae</taxon>
        <taxon>asterids</taxon>
        <taxon>campanulids</taxon>
        <taxon>Asterales</taxon>
        <taxon>Asteraceae</taxon>
        <taxon>Asteroideae</taxon>
        <taxon>Anthemideae</taxon>
        <taxon>Anthemidinae</taxon>
        <taxon>Tanacetum</taxon>
    </lineage>
</organism>
<sequence length="176" mass="20403">MLRACVIDVGNGWDKHLPLVEFSYNNNDHTSIKAAPSEAFMVASVDHLFAGPGSEMFNSLAQILSRRQSHVEGFTLERGYPFWQMGEVKPEKCLSDKSLVILLYEIHIDDKLHFVEEPMEIMDREVKRLKQIHIPIIKVRWNSKRGPEFTWEREDQFQKKYSHPFADPAPSSNTMT</sequence>
<keyword evidence="2" id="KW-1185">Reference proteome</keyword>
<dbReference type="EMBL" id="BQNB010020923">
    <property type="protein sequence ID" value="GJU01027.1"/>
    <property type="molecule type" value="Genomic_DNA"/>
</dbReference>
<reference evidence="1" key="2">
    <citation type="submission" date="2022-01" db="EMBL/GenBank/DDBJ databases">
        <authorList>
            <person name="Yamashiro T."/>
            <person name="Shiraishi A."/>
            <person name="Satake H."/>
            <person name="Nakayama K."/>
        </authorList>
    </citation>
    <scope>NUCLEOTIDE SEQUENCE</scope>
</reference>